<dbReference type="Proteomes" id="UP000225277">
    <property type="component" value="Unassembled WGS sequence"/>
</dbReference>
<reference evidence="1 2" key="1">
    <citation type="submission" date="2016-03" db="EMBL/GenBank/DDBJ databases">
        <authorList>
            <person name="Ploux O."/>
        </authorList>
    </citation>
    <scope>NUCLEOTIDE SEQUENCE [LARGE SCALE GENOMIC DNA]</scope>
    <source>
        <strain evidence="1 2">URUG2</strain>
    </source>
</reference>
<protein>
    <recommendedName>
        <fullName evidence="3">DUF1857-domain-containing protein</fullName>
    </recommendedName>
</protein>
<sequence length="194" mass="20961">MPAFRYNVGYTARVNPTGIPAGDRLTKTELWQGVKRGARFPGDFAEHVQRCTVLSGSGDNFVREIVIGKHGVHAAEGTAMIQDVALVDGLYLLATTRGSGAKTTMMVTYGCGEADLDAQENDPHLTLFYELVMDENESPAAGSDEAKGIISGYRELAKRIVGESIDLIRAWKKSGRLAELVAQETSEVKLNGSK</sequence>
<dbReference type="RefSeq" id="XP_023623409.1">
    <property type="nucleotide sequence ID" value="XM_023767641.1"/>
</dbReference>
<dbReference type="Gene3D" id="3.30.530.20">
    <property type="match status" value="1"/>
</dbReference>
<dbReference type="InterPro" id="IPR015075">
    <property type="entry name" value="AtaL"/>
</dbReference>
<proteinExistence type="predicted"/>
<dbReference type="SUPFAM" id="SSF55961">
    <property type="entry name" value="Bet v1-like"/>
    <property type="match status" value="1"/>
</dbReference>
<dbReference type="OrthoDB" id="2320332at2759"/>
<evidence type="ECO:0000313" key="2">
    <source>
        <dbReference type="Proteomes" id="UP000225277"/>
    </source>
</evidence>
<evidence type="ECO:0000313" key="1">
    <source>
        <dbReference type="EMBL" id="CZT16516.1"/>
    </source>
</evidence>
<keyword evidence="2" id="KW-1185">Reference proteome</keyword>
<dbReference type="Pfam" id="PF08982">
    <property type="entry name" value="AtaL"/>
    <property type="match status" value="1"/>
</dbReference>
<accession>A0A2D3UZ65</accession>
<organism evidence="1 2">
    <name type="scientific">Ramularia collo-cygni</name>
    <dbReference type="NCBI Taxonomy" id="112498"/>
    <lineage>
        <taxon>Eukaryota</taxon>
        <taxon>Fungi</taxon>
        <taxon>Dikarya</taxon>
        <taxon>Ascomycota</taxon>
        <taxon>Pezizomycotina</taxon>
        <taxon>Dothideomycetes</taxon>
        <taxon>Dothideomycetidae</taxon>
        <taxon>Mycosphaerellales</taxon>
        <taxon>Mycosphaerellaceae</taxon>
        <taxon>Ramularia</taxon>
    </lineage>
</organism>
<dbReference type="InterPro" id="IPR023393">
    <property type="entry name" value="START-like_dom_sf"/>
</dbReference>
<dbReference type="GeneID" id="35597571"/>
<name>A0A2D3UZ65_9PEZI</name>
<evidence type="ECO:0008006" key="3">
    <source>
        <dbReference type="Google" id="ProtNLM"/>
    </source>
</evidence>
<gene>
    <name evidence="1" type="ORF">RCC_02353</name>
</gene>
<dbReference type="AlphaFoldDB" id="A0A2D3UZ65"/>
<dbReference type="STRING" id="112498.A0A2D3UZ65"/>
<dbReference type="EMBL" id="FJUY01000002">
    <property type="protein sequence ID" value="CZT16516.1"/>
    <property type="molecule type" value="Genomic_DNA"/>
</dbReference>